<dbReference type="CDD" id="cd00082">
    <property type="entry name" value="HisKA"/>
    <property type="match status" value="1"/>
</dbReference>
<dbReference type="SMART" id="SM00448">
    <property type="entry name" value="REC"/>
    <property type="match status" value="1"/>
</dbReference>
<dbReference type="SMART" id="SM00387">
    <property type="entry name" value="HATPase_c"/>
    <property type="match status" value="1"/>
</dbReference>
<evidence type="ECO:0000256" key="2">
    <source>
        <dbReference type="ARBA" id="ARBA00012438"/>
    </source>
</evidence>
<organism evidence="13 14">
    <name type="scientific">Dryocola boscaweniae</name>
    <dbReference type="NCBI Taxonomy" id="2925397"/>
    <lineage>
        <taxon>Bacteria</taxon>
        <taxon>Pseudomonadati</taxon>
        <taxon>Pseudomonadota</taxon>
        <taxon>Gammaproteobacteria</taxon>
        <taxon>Enterobacterales</taxon>
        <taxon>Enterobacteriaceae</taxon>
        <taxon>Dryocola</taxon>
    </lineage>
</organism>
<keyword evidence="5 10" id="KW-0732">Signal</keyword>
<keyword evidence="14" id="KW-1185">Reference proteome</keyword>
<evidence type="ECO:0000256" key="9">
    <source>
        <dbReference type="SAM" id="Phobius"/>
    </source>
</evidence>
<gene>
    <name evidence="13" type="ORF">MUA00_14975</name>
</gene>
<feature type="domain" description="Response regulatory" evidence="12">
    <location>
        <begin position="818"/>
        <end position="932"/>
    </location>
</feature>
<dbReference type="Proteomes" id="UP001150641">
    <property type="component" value="Unassembled WGS sequence"/>
</dbReference>
<dbReference type="InterPro" id="IPR049870">
    <property type="entry name" value="BvgS-like_periplasmic1"/>
</dbReference>
<dbReference type="CDD" id="cd17546">
    <property type="entry name" value="REC_hyHK_CKI1_RcsC-like"/>
    <property type="match status" value="1"/>
</dbReference>
<keyword evidence="9" id="KW-0812">Transmembrane</keyword>
<dbReference type="CDD" id="cd13705">
    <property type="entry name" value="PBP2_BvgS_D1"/>
    <property type="match status" value="1"/>
</dbReference>
<dbReference type="Pfam" id="PF02518">
    <property type="entry name" value="HATPase_c"/>
    <property type="match status" value="1"/>
</dbReference>
<dbReference type="PRINTS" id="PR00344">
    <property type="entry name" value="BCTRLSENSOR"/>
</dbReference>
<evidence type="ECO:0000256" key="10">
    <source>
        <dbReference type="SAM" id="SignalP"/>
    </source>
</evidence>
<dbReference type="SUPFAM" id="SSF47384">
    <property type="entry name" value="Homodimeric domain of signal transducing histidine kinase"/>
    <property type="match status" value="1"/>
</dbReference>
<feature type="chain" id="PRO_5040836577" description="histidine kinase" evidence="10">
    <location>
        <begin position="22"/>
        <end position="1054"/>
    </location>
</feature>
<dbReference type="SUPFAM" id="SSF52172">
    <property type="entry name" value="CheY-like"/>
    <property type="match status" value="1"/>
</dbReference>
<dbReference type="InterPro" id="IPR004358">
    <property type="entry name" value="Sig_transdc_His_kin-like_C"/>
</dbReference>
<keyword evidence="7" id="KW-0902">Two-component regulatory system</keyword>
<dbReference type="InterPro" id="IPR036097">
    <property type="entry name" value="HisK_dim/P_sf"/>
</dbReference>
<proteinExistence type="predicted"/>
<keyword evidence="9" id="KW-1133">Transmembrane helix</keyword>
<keyword evidence="3 8" id="KW-0597">Phosphoprotein</keyword>
<keyword evidence="4" id="KW-0808">Transferase</keyword>
<dbReference type="InterPro" id="IPR001789">
    <property type="entry name" value="Sig_transdc_resp-reg_receiver"/>
</dbReference>
<dbReference type="InterPro" id="IPR011006">
    <property type="entry name" value="CheY-like_superfamily"/>
</dbReference>
<evidence type="ECO:0000256" key="3">
    <source>
        <dbReference type="ARBA" id="ARBA00022553"/>
    </source>
</evidence>
<feature type="modified residue" description="4-aspartylphosphate" evidence="8">
    <location>
        <position position="867"/>
    </location>
</feature>
<evidence type="ECO:0000256" key="7">
    <source>
        <dbReference type="ARBA" id="ARBA00023012"/>
    </source>
</evidence>
<feature type="transmembrane region" description="Helical" evidence="9">
    <location>
        <begin position="525"/>
        <end position="546"/>
    </location>
</feature>
<dbReference type="GO" id="GO:0005886">
    <property type="term" value="C:plasma membrane"/>
    <property type="evidence" value="ECO:0007669"/>
    <property type="project" value="TreeGrafter"/>
</dbReference>
<keyword evidence="6" id="KW-0418">Kinase</keyword>
<keyword evidence="9" id="KW-0472">Membrane</keyword>
<dbReference type="AlphaFoldDB" id="A0A9X2W9D6"/>
<dbReference type="Pfam" id="PF00072">
    <property type="entry name" value="Response_reg"/>
    <property type="match status" value="1"/>
</dbReference>
<dbReference type="InterPro" id="IPR001638">
    <property type="entry name" value="Solute-binding_3/MltF_N"/>
</dbReference>
<evidence type="ECO:0000256" key="5">
    <source>
        <dbReference type="ARBA" id="ARBA00022729"/>
    </source>
</evidence>
<dbReference type="InterPro" id="IPR005467">
    <property type="entry name" value="His_kinase_dom"/>
</dbReference>
<dbReference type="FunFam" id="3.30.565.10:FF:000010">
    <property type="entry name" value="Sensor histidine kinase RcsC"/>
    <property type="match status" value="1"/>
</dbReference>
<dbReference type="Gene3D" id="1.10.287.130">
    <property type="match status" value="1"/>
</dbReference>
<dbReference type="SUPFAM" id="SSF53850">
    <property type="entry name" value="Periplasmic binding protein-like II"/>
    <property type="match status" value="2"/>
</dbReference>
<comment type="caution">
    <text evidence="13">The sequence shown here is derived from an EMBL/GenBank/DDBJ whole genome shotgun (WGS) entry which is preliminary data.</text>
</comment>
<dbReference type="Pfam" id="PF00497">
    <property type="entry name" value="SBP_bac_3"/>
    <property type="match status" value="2"/>
</dbReference>
<sequence>MLRKFSAAACLAGGLMIQAIAADNELQLLSRSHVVLENPGLNAAQWRWVREHQRLRLAVWQPMAPPYDITTGQNDYGGINADFIGLIADNLNLKVVVKRYDSYDGAVEALKNGQVDLLAQAGQNEHRAGLILSVPYSKNKPVEVINIDNPPTQNVKNIAFCAGFDQKKLRASYPGAKVNGNLSGRHALEALAFRHLDLFICDGVTTQYLISQSNLSNLSTRPLRQSIDNAGFSFAAIPQNGPWIEIIDKVLKALPVSVDIEIHRRWNGGIPLSLSEQRPLYTSLEKKWMAEHRDIRVAVVAENMPVSWFTPAGQMRGIIADILTALRLRTGFTFKIQSYPNFEAAFKAVEEGHNDVIAGAVEESIWQHHLLTTQTWLYNSWVMVGKKHSPSRLEAPRIVVQATLAPGMWLSKHDKEQVEIVDTWRAGLDRVGEGKGDIMIMPLIVANEWLLSPDYSNLKILGSVDTPPMRFSFGAADHFYPLVTVLNKALINIPPEDLHAITRNGSSGNELALSNVNPLLAYKKMWVALAIFLGIGIATGIWRFALLRRRVQQLTLSVGLSDKSNQGKSIFLATMSHEIRTHLSAVNGMLELITARPQDTKANHQRVMVALQGAQSLLALTGNILDVSRIEAGKLVLYPERVSLLDLIESVAVLFESQAAQKGLAFRLELDSELEGQVLVDPLRLRQIVSNLLNNAIKFTPSGSVTLRASRENAAVSGMVNLRLEIEDTGNGIEPAVQQRLFQPFSQGQDSQMGQGSGLGLYICRKLAEMMGGEILLTSTPSQGTQVAVRLLLPCLAPLAFSERAANNSATAQQTPLTVLIVDDNPAGRMLLEHQLKHLGHHAVSFTCAEDLLNYLGLHPASLVITDCNMPDMAGVELARVLRSDFPTLGVFGLTADARDSTRDEALEAGMHACLLKPVTLERLAENLRHFSPLPDKGVKTPAFVIPPALLEGEKGRTFLRLQLSVIEETLAWLPDHAHVSDAFIKSGLHRLRGGLQLLGVDEIEALCISLEQCVQPEGMASLEVSLKVLRAALEERLHALSNVLQQVGDGGMS</sequence>
<evidence type="ECO:0000256" key="1">
    <source>
        <dbReference type="ARBA" id="ARBA00000085"/>
    </source>
</evidence>
<dbReference type="PROSITE" id="PS50110">
    <property type="entry name" value="RESPONSE_REGULATORY"/>
    <property type="match status" value="1"/>
</dbReference>
<feature type="domain" description="Histidine kinase" evidence="11">
    <location>
        <begin position="574"/>
        <end position="795"/>
    </location>
</feature>
<dbReference type="SUPFAM" id="SSF47226">
    <property type="entry name" value="Histidine-containing phosphotransfer domain, HPT domain"/>
    <property type="match status" value="1"/>
</dbReference>
<evidence type="ECO:0000259" key="11">
    <source>
        <dbReference type="PROSITE" id="PS50109"/>
    </source>
</evidence>
<evidence type="ECO:0000256" key="8">
    <source>
        <dbReference type="PROSITE-ProRule" id="PRU00169"/>
    </source>
</evidence>
<dbReference type="PANTHER" id="PTHR43047">
    <property type="entry name" value="TWO-COMPONENT HISTIDINE PROTEIN KINASE"/>
    <property type="match status" value="1"/>
</dbReference>
<protein>
    <recommendedName>
        <fullName evidence="2">histidine kinase</fullName>
        <ecNumber evidence="2">2.7.13.3</ecNumber>
    </recommendedName>
</protein>
<feature type="signal peptide" evidence="10">
    <location>
        <begin position="1"/>
        <end position="21"/>
    </location>
</feature>
<dbReference type="GO" id="GO:0009927">
    <property type="term" value="F:histidine phosphotransfer kinase activity"/>
    <property type="evidence" value="ECO:0007669"/>
    <property type="project" value="TreeGrafter"/>
</dbReference>
<dbReference type="EMBL" id="JALHAP010000080">
    <property type="protein sequence ID" value="MCT4703082.1"/>
    <property type="molecule type" value="Genomic_DNA"/>
</dbReference>
<dbReference type="EC" id="2.7.13.3" evidence="2"/>
<dbReference type="InterPro" id="IPR003661">
    <property type="entry name" value="HisK_dim/P_dom"/>
</dbReference>
<dbReference type="GO" id="GO:0000155">
    <property type="term" value="F:phosphorelay sensor kinase activity"/>
    <property type="evidence" value="ECO:0007669"/>
    <property type="project" value="InterPro"/>
</dbReference>
<comment type="catalytic activity">
    <reaction evidence="1">
        <text>ATP + protein L-histidine = ADP + protein N-phospho-L-histidine.</text>
        <dbReference type="EC" id="2.7.13.3"/>
    </reaction>
</comment>
<dbReference type="Pfam" id="PF00512">
    <property type="entry name" value="HisKA"/>
    <property type="match status" value="1"/>
</dbReference>
<dbReference type="InterPro" id="IPR003594">
    <property type="entry name" value="HATPase_dom"/>
</dbReference>
<dbReference type="PANTHER" id="PTHR43047:SF72">
    <property type="entry name" value="OSMOSENSING HISTIDINE PROTEIN KINASE SLN1"/>
    <property type="match status" value="1"/>
</dbReference>
<evidence type="ECO:0000256" key="6">
    <source>
        <dbReference type="ARBA" id="ARBA00022777"/>
    </source>
</evidence>
<dbReference type="SUPFAM" id="SSF55874">
    <property type="entry name" value="ATPase domain of HSP90 chaperone/DNA topoisomerase II/histidine kinase"/>
    <property type="match status" value="1"/>
</dbReference>
<reference evidence="13" key="1">
    <citation type="submission" date="2022-03" db="EMBL/GenBank/DDBJ databases">
        <title>Proposal of a novel genus Dryocolo and two novel species.</title>
        <authorList>
            <person name="Maddock D.W."/>
            <person name="Brady C.L."/>
            <person name="Denman S."/>
            <person name="Arnold D."/>
        </authorList>
    </citation>
    <scope>NUCLEOTIDE SEQUENCE</scope>
    <source>
        <strain evidence="13">H6W4</strain>
    </source>
</reference>
<dbReference type="SMART" id="SM00388">
    <property type="entry name" value="HisKA"/>
    <property type="match status" value="1"/>
</dbReference>
<accession>A0A9X2W9D6</accession>
<dbReference type="InterPro" id="IPR036641">
    <property type="entry name" value="HPT_dom_sf"/>
</dbReference>
<dbReference type="CDD" id="cd16922">
    <property type="entry name" value="HATPase_EvgS-ArcB-TorS-like"/>
    <property type="match status" value="1"/>
</dbReference>
<dbReference type="SMART" id="SM00062">
    <property type="entry name" value="PBPb"/>
    <property type="match status" value="2"/>
</dbReference>
<dbReference type="PROSITE" id="PS50109">
    <property type="entry name" value="HIS_KIN"/>
    <property type="match status" value="1"/>
</dbReference>
<dbReference type="Gene3D" id="3.30.565.10">
    <property type="entry name" value="Histidine kinase-like ATPase, C-terminal domain"/>
    <property type="match status" value="1"/>
</dbReference>
<evidence type="ECO:0000313" key="14">
    <source>
        <dbReference type="Proteomes" id="UP001150641"/>
    </source>
</evidence>
<dbReference type="Gene3D" id="3.40.190.10">
    <property type="entry name" value="Periplasmic binding protein-like II"/>
    <property type="match status" value="4"/>
</dbReference>
<evidence type="ECO:0000313" key="13">
    <source>
        <dbReference type="EMBL" id="MCT4703082.1"/>
    </source>
</evidence>
<dbReference type="InterPro" id="IPR036890">
    <property type="entry name" value="HATPase_C_sf"/>
</dbReference>
<name>A0A9X2W9D6_9ENTR</name>
<evidence type="ECO:0000259" key="12">
    <source>
        <dbReference type="PROSITE" id="PS50110"/>
    </source>
</evidence>
<dbReference type="Gene3D" id="3.40.50.2300">
    <property type="match status" value="1"/>
</dbReference>
<dbReference type="RefSeq" id="WP_271123823.1">
    <property type="nucleotide sequence ID" value="NZ_JALHAN010000067.1"/>
</dbReference>
<evidence type="ECO:0000256" key="4">
    <source>
        <dbReference type="ARBA" id="ARBA00022679"/>
    </source>
</evidence>